<gene>
    <name evidence="2" type="ORF">TUM18999_59110</name>
    <name evidence="3" type="ORF">TUM20286_39010</name>
</gene>
<evidence type="ECO:0000256" key="1">
    <source>
        <dbReference type="SAM" id="Phobius"/>
    </source>
</evidence>
<dbReference type="AlphaFoldDB" id="A0A6J4EDJ3"/>
<dbReference type="RefSeq" id="WP_173176921.1">
    <property type="nucleotide sequence ID" value="NZ_AP023189.1"/>
</dbReference>
<dbReference type="Proteomes" id="UP001054892">
    <property type="component" value="Unassembled WGS sequence"/>
</dbReference>
<sequence length="187" mass="20729">MRGWRRKCLIDISSDAGVYMSRLSYSLVVILTLFVGLGGFNKAKASSLCLGDEVIQFSFKVTDAEKFVSLCEGRNQGYLVYRLGVPGDIEEQYPEQLNSESWRGFSFSGYSRGGGVANDAMGDYSLSFNRRGVSYTVFQGWRLVEGRYEIGVVIGSGGTRRLLSGAKEEQVGSLVRLDGKAMLKNRW</sequence>
<dbReference type="EMBL" id="BQKM01000009">
    <property type="protein sequence ID" value="GJN54149.1"/>
    <property type="molecule type" value="Genomic_DNA"/>
</dbReference>
<feature type="transmembrane region" description="Helical" evidence="1">
    <location>
        <begin position="21"/>
        <end position="40"/>
    </location>
</feature>
<accession>A0A6J4EDJ3</accession>
<organism evidence="2 4">
    <name type="scientific">Pseudomonas tohonis</name>
    <dbReference type="NCBI Taxonomy" id="2725477"/>
    <lineage>
        <taxon>Bacteria</taxon>
        <taxon>Pseudomonadati</taxon>
        <taxon>Pseudomonadota</taxon>
        <taxon>Gammaproteobacteria</taxon>
        <taxon>Pseudomonadales</taxon>
        <taxon>Pseudomonadaceae</taxon>
        <taxon>Pseudomonas</taxon>
    </lineage>
</organism>
<name>A0A6J4EDJ3_9PSED</name>
<keyword evidence="5" id="KW-1185">Reference proteome</keyword>
<dbReference type="Proteomes" id="UP000509383">
    <property type="component" value="Chromosome"/>
</dbReference>
<keyword evidence="1" id="KW-0812">Transmembrane</keyword>
<evidence type="ECO:0000313" key="3">
    <source>
        <dbReference type="EMBL" id="GJN54149.1"/>
    </source>
</evidence>
<proteinExistence type="predicted"/>
<keyword evidence="1" id="KW-1133">Transmembrane helix</keyword>
<reference evidence="2 4" key="1">
    <citation type="submission" date="2020-05" db="EMBL/GenBank/DDBJ databases">
        <title>Characterization of novel class B3 metallo-beta-lactamase from novel Pseudomonas species.</title>
        <authorList>
            <person name="Yamada K."/>
            <person name="Aoki K."/>
            <person name="Ishii Y."/>
        </authorList>
    </citation>
    <scope>NUCLEOTIDE SEQUENCE [LARGE SCALE GENOMIC DNA]</scope>
    <source>
        <strain evidence="2 4">TUM18999</strain>
        <strain evidence="3 5">TUM20286</strain>
    </source>
</reference>
<evidence type="ECO:0000313" key="2">
    <source>
        <dbReference type="EMBL" id="BCG27720.1"/>
    </source>
</evidence>
<evidence type="ECO:0000313" key="5">
    <source>
        <dbReference type="Proteomes" id="UP001054892"/>
    </source>
</evidence>
<protein>
    <submittedName>
        <fullName evidence="2">Uncharacterized protein</fullName>
    </submittedName>
</protein>
<dbReference type="EMBL" id="AP023189">
    <property type="protein sequence ID" value="BCG27720.1"/>
    <property type="molecule type" value="Genomic_DNA"/>
</dbReference>
<keyword evidence="1" id="KW-0472">Membrane</keyword>
<evidence type="ECO:0000313" key="4">
    <source>
        <dbReference type="Proteomes" id="UP000509383"/>
    </source>
</evidence>
<dbReference type="KEGG" id="ptw:TUM18999_59110"/>